<evidence type="ECO:0000313" key="13">
    <source>
        <dbReference type="EMBL" id="EPS70140.1"/>
    </source>
</evidence>
<evidence type="ECO:0000256" key="4">
    <source>
        <dbReference type="ARBA" id="ARBA00022502"/>
    </source>
</evidence>
<dbReference type="Proteomes" id="UP000015453">
    <property type="component" value="Unassembled WGS sequence"/>
</dbReference>
<keyword evidence="6 11" id="KW-0812">Transmembrane</keyword>
<dbReference type="CDD" id="cd16023">
    <property type="entry name" value="GPI_EPT_3"/>
    <property type="match status" value="1"/>
</dbReference>
<feature type="transmembrane region" description="Helical" evidence="11">
    <location>
        <begin position="852"/>
        <end position="876"/>
    </location>
</feature>
<dbReference type="InterPro" id="IPR039524">
    <property type="entry name" value="PIGO/GPI13"/>
</dbReference>
<keyword evidence="4" id="KW-0337">GPI-anchor biosynthesis</keyword>
<organism evidence="13 14">
    <name type="scientific">Genlisea aurea</name>
    <dbReference type="NCBI Taxonomy" id="192259"/>
    <lineage>
        <taxon>Eukaryota</taxon>
        <taxon>Viridiplantae</taxon>
        <taxon>Streptophyta</taxon>
        <taxon>Embryophyta</taxon>
        <taxon>Tracheophyta</taxon>
        <taxon>Spermatophyta</taxon>
        <taxon>Magnoliopsida</taxon>
        <taxon>eudicotyledons</taxon>
        <taxon>Gunneridae</taxon>
        <taxon>Pentapetalae</taxon>
        <taxon>asterids</taxon>
        <taxon>lamiids</taxon>
        <taxon>Lamiales</taxon>
        <taxon>Lentibulariaceae</taxon>
        <taxon>Genlisea</taxon>
    </lineage>
</organism>
<dbReference type="InterPro" id="IPR037675">
    <property type="entry name" value="PIG-O_N"/>
</dbReference>
<feature type="transmembrane region" description="Helical" evidence="11">
    <location>
        <begin position="896"/>
        <end position="917"/>
    </location>
</feature>
<feature type="signal peptide" evidence="12">
    <location>
        <begin position="1"/>
        <end position="18"/>
    </location>
</feature>
<keyword evidence="9 11" id="KW-0472">Membrane</keyword>
<dbReference type="SUPFAM" id="SSF53649">
    <property type="entry name" value="Alkaline phosphatase-like"/>
    <property type="match status" value="1"/>
</dbReference>
<feature type="transmembrane region" description="Helical" evidence="11">
    <location>
        <begin position="740"/>
        <end position="757"/>
    </location>
</feature>
<feature type="transmembrane region" description="Helical" evidence="11">
    <location>
        <begin position="534"/>
        <end position="551"/>
    </location>
</feature>
<evidence type="ECO:0000256" key="10">
    <source>
        <dbReference type="ARBA" id="ARBA00023180"/>
    </source>
</evidence>
<evidence type="ECO:0000256" key="2">
    <source>
        <dbReference type="ARBA" id="ARBA00004687"/>
    </source>
</evidence>
<keyword evidence="14" id="KW-1185">Reference proteome</keyword>
<dbReference type="OrthoDB" id="272139at2759"/>
<keyword evidence="10" id="KW-0325">Glycoprotein</keyword>
<keyword evidence="8 11" id="KW-1133">Transmembrane helix</keyword>
<protein>
    <submittedName>
        <fullName evidence="13">Uncharacterized protein</fullName>
    </submittedName>
</protein>
<evidence type="ECO:0000256" key="1">
    <source>
        <dbReference type="ARBA" id="ARBA00004477"/>
    </source>
</evidence>
<feature type="transmembrane region" description="Helical" evidence="11">
    <location>
        <begin position="810"/>
        <end position="840"/>
    </location>
</feature>
<feature type="transmembrane region" description="Helical" evidence="11">
    <location>
        <begin position="769"/>
        <end position="790"/>
    </location>
</feature>
<dbReference type="Pfam" id="PF01663">
    <property type="entry name" value="Phosphodiest"/>
    <property type="match status" value="1"/>
</dbReference>
<feature type="transmembrane region" description="Helical" evidence="11">
    <location>
        <begin position="606"/>
        <end position="629"/>
    </location>
</feature>
<dbReference type="AlphaFoldDB" id="S8CTG6"/>
<evidence type="ECO:0000256" key="7">
    <source>
        <dbReference type="ARBA" id="ARBA00022824"/>
    </source>
</evidence>
<evidence type="ECO:0000256" key="11">
    <source>
        <dbReference type="SAM" id="Phobius"/>
    </source>
</evidence>
<reference evidence="13 14" key="1">
    <citation type="journal article" date="2013" name="BMC Genomics">
        <title>The miniature genome of a carnivorous plant Genlisea aurea contains a low number of genes and short non-coding sequences.</title>
        <authorList>
            <person name="Leushkin E.V."/>
            <person name="Sutormin R.A."/>
            <person name="Nabieva E.R."/>
            <person name="Penin A.A."/>
            <person name="Kondrashov A.S."/>
            <person name="Logacheva M.D."/>
        </authorList>
    </citation>
    <scope>NUCLEOTIDE SEQUENCE [LARGE SCALE GENOMIC DNA]</scope>
</reference>
<keyword evidence="7" id="KW-0256">Endoplasmic reticulum</keyword>
<dbReference type="UniPathway" id="UPA00196"/>
<keyword evidence="12" id="KW-0732">Signal</keyword>
<feature type="transmembrane region" description="Helical" evidence="11">
    <location>
        <begin position="473"/>
        <end position="491"/>
    </location>
</feature>
<evidence type="ECO:0000256" key="6">
    <source>
        <dbReference type="ARBA" id="ARBA00022692"/>
    </source>
</evidence>
<evidence type="ECO:0000256" key="9">
    <source>
        <dbReference type="ARBA" id="ARBA00023136"/>
    </source>
</evidence>
<feature type="non-terminal residue" evidence="13">
    <location>
        <position position="918"/>
    </location>
</feature>
<feature type="transmembrane region" description="Helical" evidence="11">
    <location>
        <begin position="503"/>
        <end position="522"/>
    </location>
</feature>
<evidence type="ECO:0000256" key="3">
    <source>
        <dbReference type="ARBA" id="ARBA00008695"/>
    </source>
</evidence>
<gene>
    <name evidence="13" type="ORF">M569_04617</name>
</gene>
<evidence type="ECO:0000256" key="5">
    <source>
        <dbReference type="ARBA" id="ARBA00022679"/>
    </source>
</evidence>
<dbReference type="InterPro" id="IPR002591">
    <property type="entry name" value="Phosphodiest/P_Trfase"/>
</dbReference>
<feature type="transmembrane region" description="Helical" evidence="11">
    <location>
        <begin position="558"/>
        <end position="576"/>
    </location>
</feature>
<sequence length="918" mass="101854">MLLHGTAILFFTRGFLLTRSELSQYSQCDDIFESPCFPPTTTSIGCWTEPSVDRLVILVLDALRFDLSSFFKKPWMDKLDVLLELASQNRSRAKIFKAVADPPTTSLQRLKGLTTGGLPTFIDVGNSFGAPEIVEDSWIHQLVRNGKRVVMMGDDTWVQLFPDHFIRSHPFPSFNVKDLHTVDNGCIENLIPSLHEKDWDVLIAHFLGMDHAGHIFGVDSSPMIEKLEQYNSMIKEVVGVLEGQSGPGGLHENTMLLVMGDHGQTLNGDHGGGTAEEVETALFALSLKQLLSPQLSEADSLNCRIDETRGQICIGSIQQLDFAATVCAMLGIPFPFGSIGRVNPELYSLATGSRNYKVVSTASDQNRAGVDKWTEEYANVLCINSWQVKKYIDAYSSMSLIGFSDKDLWRLSDLYSKADDLWSATAKDKSYHMSHGSSESSALAKMQVNAFSLFLESVAELARSNWTEFNLKMMGIGFFIMLGSLYLYLSINNRLEKHFTQGRGMNLFVVTLAGLMVLIRSFSLLSNSFILEEGRVASFLLATTALLQLRIAISKKTVILEGLLLCALICLLKFSIELGQLKQAVNSLFLKIDPSKNPGIAVNSLFWIYSSEVAQISALMILVSVLYSFIIYHSSRGIPKYIVMIALLNFLLILAFWASDSPISLGIELLAGTLKGNLVPRITYAAGVLQLSLLVISECIIRKRSVISGDPPLDPRVKALAMVSAWSPTILILSGKQGSLSLLALLIGGWCISRLMALAPDSNDDFSRYVLPVTQWSLVSVCMFFSSGHWCGFDGLRYAAAFVGFDEFHLFRQATLLTIDTFGLSLILPVFGLPLVLIGAPCYERTVRLWQLFPFLVVQGYVMYGFIWAVSATFTMLCVWIQRRHLMVWGVFAPKFVFDVVGLLLTDLTIFLSALFYV</sequence>
<dbReference type="GO" id="GO:0005789">
    <property type="term" value="C:endoplasmic reticulum membrane"/>
    <property type="evidence" value="ECO:0007669"/>
    <property type="project" value="UniProtKB-SubCell"/>
</dbReference>
<comment type="subcellular location">
    <subcellularLocation>
        <location evidence="1">Endoplasmic reticulum membrane</location>
        <topology evidence="1">Multi-pass membrane protein</topology>
    </subcellularLocation>
</comment>
<comment type="similarity">
    <text evidence="3">Belongs to the PIGG/PIGN/PIGO family. PIGO subfamily.</text>
</comment>
<proteinExistence type="inferred from homology"/>
<dbReference type="InterPro" id="IPR017850">
    <property type="entry name" value="Alkaline_phosphatase_core_sf"/>
</dbReference>
<feature type="transmembrane region" description="Helical" evidence="11">
    <location>
        <begin position="641"/>
        <end position="658"/>
    </location>
</feature>
<accession>S8CTG6</accession>
<dbReference type="GO" id="GO:0006506">
    <property type="term" value="P:GPI anchor biosynthetic process"/>
    <property type="evidence" value="ECO:0007669"/>
    <property type="project" value="UniProtKB-UniPathway"/>
</dbReference>
<dbReference type="PANTHER" id="PTHR23071">
    <property type="entry name" value="PHOSPHATIDYLINOSITOL GLYCAN"/>
    <property type="match status" value="1"/>
</dbReference>
<dbReference type="EMBL" id="AUSU01001807">
    <property type="protein sequence ID" value="EPS70140.1"/>
    <property type="molecule type" value="Genomic_DNA"/>
</dbReference>
<feature type="chain" id="PRO_5004549277" evidence="12">
    <location>
        <begin position="19"/>
        <end position="918"/>
    </location>
</feature>
<evidence type="ECO:0000313" key="14">
    <source>
        <dbReference type="Proteomes" id="UP000015453"/>
    </source>
</evidence>
<feature type="transmembrane region" description="Helical" evidence="11">
    <location>
        <begin position="678"/>
        <end position="696"/>
    </location>
</feature>
<keyword evidence="5" id="KW-0808">Transferase</keyword>
<comment type="pathway">
    <text evidence="2">Glycolipid biosynthesis; glycosylphosphatidylinositol-anchor biosynthesis.</text>
</comment>
<dbReference type="Gene3D" id="3.40.720.10">
    <property type="entry name" value="Alkaline Phosphatase, subunit A"/>
    <property type="match status" value="1"/>
</dbReference>
<dbReference type="PANTHER" id="PTHR23071:SF1">
    <property type="entry name" value="GPI ETHANOLAMINE PHOSPHATE TRANSFERASE 3"/>
    <property type="match status" value="1"/>
</dbReference>
<dbReference type="GO" id="GO:0051377">
    <property type="term" value="F:mannose-ethanolamine phosphotransferase activity"/>
    <property type="evidence" value="ECO:0007669"/>
    <property type="project" value="InterPro"/>
</dbReference>
<comment type="caution">
    <text evidence="13">The sequence shown here is derived from an EMBL/GenBank/DDBJ whole genome shotgun (WGS) entry which is preliminary data.</text>
</comment>
<evidence type="ECO:0000256" key="8">
    <source>
        <dbReference type="ARBA" id="ARBA00022989"/>
    </source>
</evidence>
<name>S8CTG6_9LAMI</name>
<evidence type="ECO:0000256" key="12">
    <source>
        <dbReference type="SAM" id="SignalP"/>
    </source>
</evidence>